<feature type="signal peptide" evidence="2">
    <location>
        <begin position="1"/>
        <end position="19"/>
    </location>
</feature>
<keyword evidence="2" id="KW-0732">Signal</keyword>
<gene>
    <name evidence="3" type="ORF">Bpfe_007323</name>
</gene>
<keyword evidence="4" id="KW-1185">Reference proteome</keyword>
<keyword evidence="1" id="KW-0472">Membrane</keyword>
<feature type="chain" id="PRO_5041944257" evidence="2">
    <location>
        <begin position="20"/>
        <end position="664"/>
    </location>
</feature>
<evidence type="ECO:0000313" key="3">
    <source>
        <dbReference type="EMBL" id="KAK0063127.1"/>
    </source>
</evidence>
<dbReference type="Proteomes" id="UP001233172">
    <property type="component" value="Unassembled WGS sequence"/>
</dbReference>
<evidence type="ECO:0000256" key="1">
    <source>
        <dbReference type="SAM" id="Phobius"/>
    </source>
</evidence>
<reference evidence="3" key="1">
    <citation type="journal article" date="2023" name="PLoS Negl. Trop. Dis.">
        <title>A genome sequence for Biomphalaria pfeifferi, the major vector snail for the human-infecting parasite Schistosoma mansoni.</title>
        <authorList>
            <person name="Bu L."/>
            <person name="Lu L."/>
            <person name="Laidemitt M.R."/>
            <person name="Zhang S.M."/>
            <person name="Mutuku M."/>
            <person name="Mkoji G."/>
            <person name="Steinauer M."/>
            <person name="Loker E.S."/>
        </authorList>
    </citation>
    <scope>NUCLEOTIDE SEQUENCE</scope>
    <source>
        <strain evidence="3">KasaAsao</strain>
    </source>
</reference>
<keyword evidence="1" id="KW-1133">Transmembrane helix</keyword>
<comment type="caution">
    <text evidence="3">The sequence shown here is derived from an EMBL/GenBank/DDBJ whole genome shotgun (WGS) entry which is preliminary data.</text>
</comment>
<evidence type="ECO:0000313" key="4">
    <source>
        <dbReference type="Proteomes" id="UP001233172"/>
    </source>
</evidence>
<accession>A0AAD8BZU1</accession>
<dbReference type="AlphaFoldDB" id="A0AAD8BZU1"/>
<organism evidence="3 4">
    <name type="scientific">Biomphalaria pfeifferi</name>
    <name type="common">Bloodfluke planorb</name>
    <name type="synonym">Freshwater snail</name>
    <dbReference type="NCBI Taxonomy" id="112525"/>
    <lineage>
        <taxon>Eukaryota</taxon>
        <taxon>Metazoa</taxon>
        <taxon>Spiralia</taxon>
        <taxon>Lophotrochozoa</taxon>
        <taxon>Mollusca</taxon>
        <taxon>Gastropoda</taxon>
        <taxon>Heterobranchia</taxon>
        <taxon>Euthyneura</taxon>
        <taxon>Panpulmonata</taxon>
        <taxon>Hygrophila</taxon>
        <taxon>Lymnaeoidea</taxon>
        <taxon>Planorbidae</taxon>
        <taxon>Biomphalaria</taxon>
    </lineage>
</organism>
<proteinExistence type="predicted"/>
<keyword evidence="1" id="KW-0812">Transmembrane</keyword>
<sequence length="664" mass="74018">MYRVILLVTFACYIQYGASQQTDTNCTTAVETYMRSFMELEISNATNGQKCLELNDTFQFLKKQSCVTDVYLRLLFVQAGDRLANYSCNVTAITNAIYPDLAPQDCPAKIRACVFSYVDTLYVLDTLDISDSQAVCNALATYAKCLKSTDTCTNDTEINSKVLLDQERARISPNASCIIPSLKSSLTFEECSEAMMQCATITKYRSNSTTKCQKTKESAKCIVDLNCANDPMLRLWNVIFNNQTKNLTECNVLDNIFPLGESNLTACQLATKSCTYSYIDAVITKTAVTDICSDLSSFVLCAVTSSCYTADKIKQINEDEIKRTRIGACHQSCMLSMETFGQEMTLMILSNTTEQSKCGKVKDIFQLLKTFPCSDDIYLRTLFVQANTMLTLRNNTCNITNDVFPPLTPGSCLSKQRSCLFNYVDNVIWVEGNVNQTDAVCQKLSDFAQCLLNDSTCTNQTQVTSIVTNEQMMKNIKPTSACIIPSFKKSYTFQECYKAVLQCQTIPLGYENSPEFCTKVQDTVRCVVGLNCANDALLRVSNVLYTTAVKNISSTCALDNLYPLGKPGLTACQTSRRDCTNTYVDQVLTRETDTDKCKDLNSYITCLSKSPTCNTTSELKLLSEEEIKRAEVKACSLTVLNGAPTMTWSWLLISSVLLFLFNWN</sequence>
<evidence type="ECO:0000256" key="2">
    <source>
        <dbReference type="SAM" id="SignalP"/>
    </source>
</evidence>
<name>A0AAD8BZU1_BIOPF</name>
<protein>
    <submittedName>
        <fullName evidence="3">Uncharacterized protein</fullName>
    </submittedName>
</protein>
<reference evidence="3" key="2">
    <citation type="submission" date="2023-04" db="EMBL/GenBank/DDBJ databases">
        <authorList>
            <person name="Bu L."/>
            <person name="Lu L."/>
            <person name="Laidemitt M.R."/>
            <person name="Zhang S.M."/>
            <person name="Mutuku M."/>
            <person name="Mkoji G."/>
            <person name="Steinauer M."/>
            <person name="Loker E.S."/>
        </authorList>
    </citation>
    <scope>NUCLEOTIDE SEQUENCE</scope>
    <source>
        <strain evidence="3">KasaAsao</strain>
        <tissue evidence="3">Whole Snail</tissue>
    </source>
</reference>
<dbReference type="EMBL" id="JASAOG010000022">
    <property type="protein sequence ID" value="KAK0063127.1"/>
    <property type="molecule type" value="Genomic_DNA"/>
</dbReference>
<feature type="transmembrane region" description="Helical" evidence="1">
    <location>
        <begin position="645"/>
        <end position="663"/>
    </location>
</feature>